<organism evidence="10 11">
    <name type="scientific">Streptococcus ratti</name>
    <dbReference type="NCBI Taxonomy" id="1341"/>
    <lineage>
        <taxon>Bacteria</taxon>
        <taxon>Bacillati</taxon>
        <taxon>Bacillota</taxon>
        <taxon>Bacilli</taxon>
        <taxon>Lactobacillales</taxon>
        <taxon>Streptococcaceae</taxon>
        <taxon>Streptococcus</taxon>
    </lineage>
</organism>
<comment type="similarity">
    <text evidence="2">Belongs to the membrane fusion protein (MFP) (TC 8.A.1) family.</text>
</comment>
<dbReference type="RefSeq" id="WP_193523376.1">
    <property type="nucleotide sequence ID" value="NZ_JABASA010000007.1"/>
</dbReference>
<feature type="domain" description="LcnD-like barrel-sandwich hybrid" evidence="8">
    <location>
        <begin position="58"/>
        <end position="202"/>
    </location>
</feature>
<evidence type="ECO:0000256" key="3">
    <source>
        <dbReference type="ARBA" id="ARBA00022692"/>
    </source>
</evidence>
<dbReference type="AlphaFoldDB" id="A0A7X9LD07"/>
<evidence type="ECO:0000256" key="7">
    <source>
        <dbReference type="SAM" id="Phobius"/>
    </source>
</evidence>
<keyword evidence="4 7" id="KW-1133">Transmembrane helix</keyword>
<feature type="domain" description="LcnD-like C-terminal" evidence="9">
    <location>
        <begin position="207"/>
        <end position="295"/>
    </location>
</feature>
<feature type="transmembrane region" description="Helical" evidence="7">
    <location>
        <begin position="20"/>
        <end position="41"/>
    </location>
</feature>
<keyword evidence="3 7" id="KW-0812">Transmembrane</keyword>
<dbReference type="PANTHER" id="PTHR30386">
    <property type="entry name" value="MEMBRANE FUSION SUBUNIT OF EMRAB-TOLC MULTIDRUG EFFLUX PUMP"/>
    <property type="match status" value="1"/>
</dbReference>
<evidence type="ECO:0000256" key="2">
    <source>
        <dbReference type="ARBA" id="ARBA00009477"/>
    </source>
</evidence>
<dbReference type="InterPro" id="IPR058795">
    <property type="entry name" value="LcnD_C"/>
</dbReference>
<dbReference type="Proteomes" id="UP000532121">
    <property type="component" value="Unassembled WGS sequence"/>
</dbReference>
<name>A0A7X9LD07_STRRT</name>
<feature type="compositionally biased region" description="Basic and acidic residues" evidence="6">
    <location>
        <begin position="116"/>
        <end position="126"/>
    </location>
</feature>
<evidence type="ECO:0000313" key="11">
    <source>
        <dbReference type="Proteomes" id="UP000532121"/>
    </source>
</evidence>
<evidence type="ECO:0000256" key="6">
    <source>
        <dbReference type="SAM" id="MobiDB-lite"/>
    </source>
</evidence>
<evidence type="ECO:0000259" key="8">
    <source>
        <dbReference type="Pfam" id="PF25935"/>
    </source>
</evidence>
<reference evidence="10 11" key="1">
    <citation type="submission" date="2020-04" db="EMBL/GenBank/DDBJ databases">
        <title>MicrobeNet Type strains.</title>
        <authorList>
            <person name="Nicholson A.C."/>
        </authorList>
    </citation>
    <scope>NUCLEOTIDE SEQUENCE [LARGE SCALE GENOMIC DNA]</scope>
    <source>
        <strain evidence="10 11">DSM 22768</strain>
    </source>
</reference>
<feature type="region of interest" description="Disordered" evidence="6">
    <location>
        <begin position="98"/>
        <end position="163"/>
    </location>
</feature>
<dbReference type="Pfam" id="PF25940">
    <property type="entry name" value="LcnD_C"/>
    <property type="match status" value="1"/>
</dbReference>
<evidence type="ECO:0000313" key="10">
    <source>
        <dbReference type="EMBL" id="NMD49005.1"/>
    </source>
</evidence>
<keyword evidence="5 7" id="KW-0472">Membrane</keyword>
<evidence type="ECO:0000256" key="1">
    <source>
        <dbReference type="ARBA" id="ARBA00004167"/>
    </source>
</evidence>
<feature type="compositionally biased region" description="Basic and acidic residues" evidence="6">
    <location>
        <begin position="134"/>
        <end position="149"/>
    </location>
</feature>
<dbReference type="InterPro" id="IPR050739">
    <property type="entry name" value="MFP"/>
</dbReference>
<protein>
    <submittedName>
        <fullName evidence="10">HlyD family efflux transporter periplasmic adaptor subunit</fullName>
    </submittedName>
</protein>
<evidence type="ECO:0000259" key="9">
    <source>
        <dbReference type="Pfam" id="PF25940"/>
    </source>
</evidence>
<dbReference type="GO" id="GO:0016020">
    <property type="term" value="C:membrane"/>
    <property type="evidence" value="ECO:0007669"/>
    <property type="project" value="UniProtKB-SubCell"/>
</dbReference>
<dbReference type="InterPro" id="IPR058786">
    <property type="entry name" value="BSH_LcnD"/>
</dbReference>
<proteinExistence type="inferred from homology"/>
<evidence type="ECO:0000256" key="4">
    <source>
        <dbReference type="ARBA" id="ARBA00022989"/>
    </source>
</evidence>
<evidence type="ECO:0000256" key="5">
    <source>
        <dbReference type="ARBA" id="ARBA00023136"/>
    </source>
</evidence>
<comment type="caution">
    <text evidence="10">The sequence shown here is derived from an EMBL/GenBank/DDBJ whole genome shotgun (WGS) entry which is preliminary data.</text>
</comment>
<dbReference type="PANTHER" id="PTHR30386:SF26">
    <property type="entry name" value="TRANSPORT PROTEIN COMB"/>
    <property type="match status" value="1"/>
</dbReference>
<dbReference type="Gene3D" id="2.40.30.170">
    <property type="match status" value="1"/>
</dbReference>
<dbReference type="Pfam" id="PF25935">
    <property type="entry name" value="BSH_LcnD"/>
    <property type="match status" value="1"/>
</dbReference>
<feature type="compositionally biased region" description="Basic and acidic residues" evidence="6">
    <location>
        <begin position="98"/>
        <end position="110"/>
    </location>
</feature>
<gene>
    <name evidence="10" type="ORF">HHO37_04795</name>
</gene>
<comment type="subcellular location">
    <subcellularLocation>
        <location evidence="1">Membrane</location>
        <topology evidence="1">Single-pass membrane protein</topology>
    </subcellularLocation>
</comment>
<sequence length="311" mass="35185">MDPKFLQSAEFYRRRYHNFATLLIIPLVCLIIFIAVFLCFAKKEITVTSTGEVAPTRVVSVIQSYSDTSIIKNNLDNNASVKKGDLLIQYSETAGSKRRAEQKKIVEERQKRAKEAKKQEQKTDKKASKKKSEKKSESKDSKKDTDNKDSKKKKTEKKNSGDGDEIKKVSIFASDDGIIHTNPKYEGMNLMPKGAEIGQLYPDIRKTKKVLITYYVSSDDVVSMKKGQKTRLSMERKGNDRITLEGKISTVALSATKTKNGNLFKVTAKVTVSKKDSKLVKYGMTGKTVTVTDKKTYFNYFKDKLLNKLDN</sequence>
<accession>A0A7X9LD07</accession>
<dbReference type="EMBL" id="JABASA010000007">
    <property type="protein sequence ID" value="NMD49005.1"/>
    <property type="molecule type" value="Genomic_DNA"/>
</dbReference>